<reference evidence="2 3" key="1">
    <citation type="journal article" date="2019" name="Int. J. Syst. Evol. Microbiol.">
        <title>The Global Catalogue of Microorganisms (GCM) 10K type strain sequencing project: providing services to taxonomists for standard genome sequencing and annotation.</title>
        <authorList>
            <consortium name="The Broad Institute Genomics Platform"/>
            <consortium name="The Broad Institute Genome Sequencing Center for Infectious Disease"/>
            <person name="Wu L."/>
            <person name="Ma J."/>
        </authorList>
    </citation>
    <scope>NUCLEOTIDE SEQUENCE [LARGE SCALE GENOMIC DNA]</scope>
    <source>
        <strain evidence="2 3">JCM 13813</strain>
    </source>
</reference>
<dbReference type="PROSITE" id="PS51318">
    <property type="entry name" value="TAT"/>
    <property type="match status" value="1"/>
</dbReference>
<dbReference type="InterPro" id="IPR006311">
    <property type="entry name" value="TAT_signal"/>
</dbReference>
<gene>
    <name evidence="2" type="ORF">GCM10009726_14770</name>
</gene>
<dbReference type="Proteomes" id="UP001501161">
    <property type="component" value="Unassembled WGS sequence"/>
</dbReference>
<evidence type="ECO:0000313" key="2">
    <source>
        <dbReference type="EMBL" id="GAA2103294.1"/>
    </source>
</evidence>
<evidence type="ECO:0008006" key="4">
    <source>
        <dbReference type="Google" id="ProtNLM"/>
    </source>
</evidence>
<comment type="caution">
    <text evidence="2">The sequence shown here is derived from an EMBL/GenBank/DDBJ whole genome shotgun (WGS) entry which is preliminary data.</text>
</comment>
<feature type="transmembrane region" description="Helical" evidence="1">
    <location>
        <begin position="12"/>
        <end position="30"/>
    </location>
</feature>
<evidence type="ECO:0000313" key="3">
    <source>
        <dbReference type="Proteomes" id="UP001501161"/>
    </source>
</evidence>
<keyword evidence="1" id="KW-1133">Transmembrane helix</keyword>
<dbReference type="EMBL" id="BAAAMQ010000009">
    <property type="protein sequence ID" value="GAA2103294.1"/>
    <property type="molecule type" value="Genomic_DNA"/>
</dbReference>
<organism evidence="2 3">
    <name type="scientific">Nocardioides furvisabuli</name>
    <dbReference type="NCBI Taxonomy" id="375542"/>
    <lineage>
        <taxon>Bacteria</taxon>
        <taxon>Bacillati</taxon>
        <taxon>Actinomycetota</taxon>
        <taxon>Actinomycetes</taxon>
        <taxon>Propionibacteriales</taxon>
        <taxon>Nocardioidaceae</taxon>
        <taxon>Nocardioides</taxon>
    </lineage>
</organism>
<name>A0ABN2X263_9ACTN</name>
<dbReference type="RefSeq" id="WP_231250553.1">
    <property type="nucleotide sequence ID" value="NZ_BAAAMQ010000009.1"/>
</dbReference>
<protein>
    <recommendedName>
        <fullName evidence="4">DUF4232 domain-containing protein</fullName>
    </recommendedName>
</protein>
<proteinExistence type="predicted"/>
<accession>A0ABN2X263</accession>
<keyword evidence="1" id="KW-0472">Membrane</keyword>
<sequence length="198" mass="19715">MANYTRRTVVRGAAWTVPVIAVAAPIPAFATSHEPPPPVIDFGGACGNTGATQKGCGSDKSLQVPLTLSNPGAEDIVFQITGMFTCNCASAPTGPGAGVYSGIDGVFSTPSHAVTNQNKCTNAAYSGCPGGVSGGSILVPAGTVNATYWIVSASTQASSSFSSRITWRLLSANGCTVLSSGQAATAAAIEPANCNGGK</sequence>
<keyword evidence="1" id="KW-0812">Transmembrane</keyword>
<keyword evidence="3" id="KW-1185">Reference proteome</keyword>
<evidence type="ECO:0000256" key="1">
    <source>
        <dbReference type="SAM" id="Phobius"/>
    </source>
</evidence>